<gene>
    <name evidence="7" type="ORF">Lalb_Chr25g0290161</name>
</gene>
<accession>A0A6A4MXB6</accession>
<keyword evidence="4 5" id="KW-0472">Membrane</keyword>
<dbReference type="AlphaFoldDB" id="A0A6A4MXB6"/>
<evidence type="ECO:0000313" key="8">
    <source>
        <dbReference type="Proteomes" id="UP000447434"/>
    </source>
</evidence>
<dbReference type="PANTHER" id="PTHR11814">
    <property type="entry name" value="SULFATE TRANSPORTER"/>
    <property type="match status" value="1"/>
</dbReference>
<evidence type="ECO:0000256" key="5">
    <source>
        <dbReference type="SAM" id="Phobius"/>
    </source>
</evidence>
<dbReference type="EMBL" id="WOCE01000025">
    <property type="protein sequence ID" value="KAE9585553.1"/>
    <property type="molecule type" value="Genomic_DNA"/>
</dbReference>
<organism evidence="7 8">
    <name type="scientific">Lupinus albus</name>
    <name type="common">White lupine</name>
    <name type="synonym">Lupinus termis</name>
    <dbReference type="NCBI Taxonomy" id="3870"/>
    <lineage>
        <taxon>Eukaryota</taxon>
        <taxon>Viridiplantae</taxon>
        <taxon>Streptophyta</taxon>
        <taxon>Embryophyta</taxon>
        <taxon>Tracheophyta</taxon>
        <taxon>Spermatophyta</taxon>
        <taxon>Magnoliopsida</taxon>
        <taxon>eudicotyledons</taxon>
        <taxon>Gunneridae</taxon>
        <taxon>Pentapetalae</taxon>
        <taxon>rosids</taxon>
        <taxon>fabids</taxon>
        <taxon>Fabales</taxon>
        <taxon>Fabaceae</taxon>
        <taxon>Papilionoideae</taxon>
        <taxon>50 kb inversion clade</taxon>
        <taxon>genistoids sensu lato</taxon>
        <taxon>core genistoids</taxon>
        <taxon>Genisteae</taxon>
        <taxon>Lupinus</taxon>
    </lineage>
</organism>
<keyword evidence="8" id="KW-1185">Reference proteome</keyword>
<feature type="transmembrane region" description="Helical" evidence="5">
    <location>
        <begin position="81"/>
        <end position="103"/>
    </location>
</feature>
<evidence type="ECO:0000313" key="7">
    <source>
        <dbReference type="EMBL" id="KAE9585553.1"/>
    </source>
</evidence>
<keyword evidence="3 5" id="KW-1133">Transmembrane helix</keyword>
<sequence>MIFHYLKRKKVSRTKFFVAFYTRLGLIVDFLSHAAIVGFMGGAATVVCLQQLKSILGLRHFTHNSDVVSVMRSLFTQTHEWRWESAVLGCCFIFFLMVTKYIVRHT</sequence>
<dbReference type="InterPro" id="IPR001902">
    <property type="entry name" value="SLC26A/SulP_fam"/>
</dbReference>
<dbReference type="GO" id="GO:0055085">
    <property type="term" value="P:transmembrane transport"/>
    <property type="evidence" value="ECO:0007669"/>
    <property type="project" value="InterPro"/>
</dbReference>
<evidence type="ECO:0000256" key="1">
    <source>
        <dbReference type="ARBA" id="ARBA00004141"/>
    </source>
</evidence>
<reference evidence="8" key="1">
    <citation type="journal article" date="2020" name="Nat. Commun.">
        <title>Genome sequence of the cluster root forming white lupin.</title>
        <authorList>
            <person name="Hufnagel B."/>
            <person name="Marques A."/>
            <person name="Soriano A."/>
            <person name="Marques L."/>
            <person name="Divol F."/>
            <person name="Doumas P."/>
            <person name="Sallet E."/>
            <person name="Mancinotti D."/>
            <person name="Carrere S."/>
            <person name="Marande W."/>
            <person name="Arribat S."/>
            <person name="Keller J."/>
            <person name="Huneau C."/>
            <person name="Blein T."/>
            <person name="Aime D."/>
            <person name="Laguerre M."/>
            <person name="Taylor J."/>
            <person name="Schubert V."/>
            <person name="Nelson M."/>
            <person name="Geu-Flores F."/>
            <person name="Crespi M."/>
            <person name="Gallardo-Guerrero K."/>
            <person name="Delaux P.-M."/>
            <person name="Salse J."/>
            <person name="Berges H."/>
            <person name="Guyot R."/>
            <person name="Gouzy J."/>
            <person name="Peret B."/>
        </authorList>
    </citation>
    <scope>NUCLEOTIDE SEQUENCE [LARGE SCALE GENOMIC DNA]</scope>
    <source>
        <strain evidence="8">cv. Amiga</strain>
    </source>
</reference>
<evidence type="ECO:0000256" key="3">
    <source>
        <dbReference type="ARBA" id="ARBA00022989"/>
    </source>
</evidence>
<evidence type="ECO:0000256" key="2">
    <source>
        <dbReference type="ARBA" id="ARBA00022692"/>
    </source>
</evidence>
<evidence type="ECO:0000259" key="6">
    <source>
        <dbReference type="Pfam" id="PF00916"/>
    </source>
</evidence>
<protein>
    <submittedName>
        <fullName evidence="7">Putative SLC26A/SulP transporter</fullName>
    </submittedName>
</protein>
<comment type="caution">
    <text evidence="7">The sequence shown here is derived from an EMBL/GenBank/DDBJ whole genome shotgun (WGS) entry which is preliminary data.</text>
</comment>
<dbReference type="OrthoDB" id="1746179at2759"/>
<dbReference type="Proteomes" id="UP000447434">
    <property type="component" value="Chromosome 25"/>
</dbReference>
<feature type="transmembrane region" description="Helical" evidence="5">
    <location>
        <begin position="20"/>
        <end position="44"/>
    </location>
</feature>
<name>A0A6A4MXB6_LUPAL</name>
<proteinExistence type="predicted"/>
<dbReference type="Pfam" id="PF00916">
    <property type="entry name" value="Sulfate_transp"/>
    <property type="match status" value="1"/>
</dbReference>
<comment type="subcellular location">
    <subcellularLocation>
        <location evidence="1">Membrane</location>
        <topology evidence="1">Multi-pass membrane protein</topology>
    </subcellularLocation>
</comment>
<evidence type="ECO:0000256" key="4">
    <source>
        <dbReference type="ARBA" id="ARBA00023136"/>
    </source>
</evidence>
<keyword evidence="2 5" id="KW-0812">Transmembrane</keyword>
<dbReference type="InterPro" id="IPR011547">
    <property type="entry name" value="SLC26A/SulP_dom"/>
</dbReference>
<feature type="domain" description="SLC26A/SulP transporter" evidence="6">
    <location>
        <begin position="21"/>
        <end position="105"/>
    </location>
</feature>
<dbReference type="GO" id="GO:0016020">
    <property type="term" value="C:membrane"/>
    <property type="evidence" value="ECO:0007669"/>
    <property type="project" value="UniProtKB-SubCell"/>
</dbReference>